<evidence type="ECO:0008006" key="3">
    <source>
        <dbReference type="Google" id="ProtNLM"/>
    </source>
</evidence>
<evidence type="ECO:0000313" key="1">
    <source>
        <dbReference type="EMBL" id="MBD2605890.1"/>
    </source>
</evidence>
<reference evidence="1 2" key="1">
    <citation type="journal article" date="2020" name="ISME J.">
        <title>Comparative genomics reveals insights into cyanobacterial evolution and habitat adaptation.</title>
        <authorList>
            <person name="Chen M.Y."/>
            <person name="Teng W.K."/>
            <person name="Zhao L."/>
            <person name="Hu C.X."/>
            <person name="Zhou Y.K."/>
            <person name="Han B.P."/>
            <person name="Song L.R."/>
            <person name="Shu W.S."/>
        </authorList>
    </citation>
    <scope>NUCLEOTIDE SEQUENCE [LARGE SCALE GENOMIC DNA]</scope>
    <source>
        <strain evidence="1 2">FACHB-248</strain>
    </source>
</reference>
<comment type="caution">
    <text evidence="1">The sequence shown here is derived from an EMBL/GenBank/DDBJ whole genome shotgun (WGS) entry which is preliminary data.</text>
</comment>
<dbReference type="Proteomes" id="UP000660380">
    <property type="component" value="Unassembled WGS sequence"/>
</dbReference>
<evidence type="ECO:0000313" key="2">
    <source>
        <dbReference type="Proteomes" id="UP000660380"/>
    </source>
</evidence>
<proteinExistence type="predicted"/>
<sequence>MPNPHGNPEIKKYGFKTNRDEPLIAKLTVRIPQSMMDELKALENYPEFVREAIQDALLKLKNDNTTQE</sequence>
<dbReference type="EMBL" id="JACJTA010000030">
    <property type="protein sequence ID" value="MBD2605890.1"/>
    <property type="molecule type" value="Genomic_DNA"/>
</dbReference>
<name>A0ABR8GRZ1_9CYAN</name>
<protein>
    <recommendedName>
        <fullName evidence="3">CopG family transcriptional regulator</fullName>
    </recommendedName>
</protein>
<organism evidence="1 2">
    <name type="scientific">Scytonema hofmannii FACHB-248</name>
    <dbReference type="NCBI Taxonomy" id="1842502"/>
    <lineage>
        <taxon>Bacteria</taxon>
        <taxon>Bacillati</taxon>
        <taxon>Cyanobacteriota</taxon>
        <taxon>Cyanophyceae</taxon>
        <taxon>Nostocales</taxon>
        <taxon>Scytonemataceae</taxon>
        <taxon>Scytonema</taxon>
    </lineage>
</organism>
<dbReference type="RefSeq" id="WP_029635868.1">
    <property type="nucleotide sequence ID" value="NZ_JACJTA010000030.1"/>
</dbReference>
<keyword evidence="2" id="KW-1185">Reference proteome</keyword>
<gene>
    <name evidence="1" type="ORF">H6G81_15520</name>
</gene>
<accession>A0ABR8GRZ1</accession>